<accession>A0A5E4D7Z5</accession>
<dbReference type="PROSITE" id="PS00232">
    <property type="entry name" value="CADHERIN_1"/>
    <property type="match status" value="1"/>
</dbReference>
<feature type="non-terminal residue" evidence="10">
    <location>
        <position position="77"/>
    </location>
</feature>
<dbReference type="GO" id="GO:0005886">
    <property type="term" value="C:plasma membrane"/>
    <property type="evidence" value="ECO:0007669"/>
    <property type="project" value="InterPro"/>
</dbReference>
<dbReference type="PROSITE" id="PS50268">
    <property type="entry name" value="CADHERIN_2"/>
    <property type="match status" value="1"/>
</dbReference>
<dbReference type="PANTHER" id="PTHR24025">
    <property type="entry name" value="DESMOGLEIN FAMILY MEMBER"/>
    <property type="match status" value="1"/>
</dbReference>
<gene>
    <name evidence="10" type="ORF">MONAX_5E006238</name>
    <name evidence="11" type="ORF">MONAX_5E027411</name>
</gene>
<sequence>GGLSAQAFVRVELEDVNDNHPVFDPSTYVTSISGQTQPGTEIISVRATDRDSGTYGTVAYELIPGDLSSLFTIDSTT</sequence>
<dbReference type="InterPro" id="IPR020894">
    <property type="entry name" value="Cadherin_CS"/>
</dbReference>
<comment type="subcellular location">
    <subcellularLocation>
        <location evidence="1">Membrane</location>
    </subcellularLocation>
</comment>
<keyword evidence="4 8" id="KW-0106">Calcium</keyword>
<evidence type="ECO:0000256" key="7">
    <source>
        <dbReference type="ARBA" id="ARBA00023136"/>
    </source>
</evidence>
<reference evidence="10 12" key="1">
    <citation type="submission" date="2019-04" db="EMBL/GenBank/DDBJ databases">
        <authorList>
            <person name="Alioto T."/>
            <person name="Alioto T."/>
        </authorList>
    </citation>
    <scope>NUCLEOTIDE SEQUENCE [LARGE SCALE GENOMIC DNA]</scope>
</reference>
<dbReference type="SUPFAM" id="SSF49313">
    <property type="entry name" value="Cadherin-like"/>
    <property type="match status" value="1"/>
</dbReference>
<evidence type="ECO:0000259" key="9">
    <source>
        <dbReference type="PROSITE" id="PS50268"/>
    </source>
</evidence>
<dbReference type="PRINTS" id="PR00205">
    <property type="entry name" value="CADHERIN"/>
</dbReference>
<evidence type="ECO:0000256" key="1">
    <source>
        <dbReference type="ARBA" id="ARBA00004370"/>
    </source>
</evidence>
<evidence type="ECO:0000313" key="10">
    <source>
        <dbReference type="EMBL" id="VTJ89261.1"/>
    </source>
</evidence>
<feature type="non-terminal residue" evidence="10">
    <location>
        <position position="1"/>
    </location>
</feature>
<dbReference type="Proteomes" id="UP000335636">
    <property type="component" value="Unassembled WGS sequence"/>
</dbReference>
<dbReference type="Pfam" id="PF00028">
    <property type="entry name" value="Cadherin"/>
    <property type="match status" value="1"/>
</dbReference>
<keyword evidence="2" id="KW-0812">Transmembrane</keyword>
<dbReference type="AlphaFoldDB" id="A0A5E4D7Z5"/>
<dbReference type="PANTHER" id="PTHR24025:SF20">
    <property type="entry name" value="DACHSOUS CADHERIN RELATED 2"/>
    <property type="match status" value="1"/>
</dbReference>
<evidence type="ECO:0000256" key="6">
    <source>
        <dbReference type="ARBA" id="ARBA00022989"/>
    </source>
</evidence>
<dbReference type="GO" id="GO:0005911">
    <property type="term" value="C:cell-cell junction"/>
    <property type="evidence" value="ECO:0007669"/>
    <property type="project" value="TreeGrafter"/>
</dbReference>
<keyword evidence="7" id="KW-0472">Membrane</keyword>
<evidence type="ECO:0000256" key="2">
    <source>
        <dbReference type="ARBA" id="ARBA00022692"/>
    </source>
</evidence>
<proteinExistence type="predicted"/>
<dbReference type="Gene3D" id="2.60.40.60">
    <property type="entry name" value="Cadherins"/>
    <property type="match status" value="1"/>
</dbReference>
<evidence type="ECO:0000256" key="8">
    <source>
        <dbReference type="PROSITE-ProRule" id="PRU00043"/>
    </source>
</evidence>
<dbReference type="InterPro" id="IPR050971">
    <property type="entry name" value="Cadherin-domain_protein"/>
</dbReference>
<keyword evidence="5" id="KW-0130">Cell adhesion</keyword>
<dbReference type="EMBL" id="CABDUW010003450">
    <property type="protein sequence ID" value="VTJ89261.1"/>
    <property type="molecule type" value="Genomic_DNA"/>
</dbReference>
<dbReference type="InterPro" id="IPR015919">
    <property type="entry name" value="Cadherin-like_sf"/>
</dbReference>
<feature type="domain" description="Cadherin" evidence="9">
    <location>
        <begin position="24"/>
        <end position="77"/>
    </location>
</feature>
<name>A0A5E4D7Z5_MARMO</name>
<organism evidence="10 12">
    <name type="scientific">Marmota monax</name>
    <name type="common">Woodchuck</name>
    <dbReference type="NCBI Taxonomy" id="9995"/>
    <lineage>
        <taxon>Eukaryota</taxon>
        <taxon>Metazoa</taxon>
        <taxon>Chordata</taxon>
        <taxon>Craniata</taxon>
        <taxon>Vertebrata</taxon>
        <taxon>Euteleostomi</taxon>
        <taxon>Mammalia</taxon>
        <taxon>Eutheria</taxon>
        <taxon>Euarchontoglires</taxon>
        <taxon>Glires</taxon>
        <taxon>Rodentia</taxon>
        <taxon>Sciuromorpha</taxon>
        <taxon>Sciuridae</taxon>
        <taxon>Xerinae</taxon>
        <taxon>Marmotini</taxon>
        <taxon>Marmota</taxon>
    </lineage>
</organism>
<evidence type="ECO:0000256" key="3">
    <source>
        <dbReference type="ARBA" id="ARBA00022737"/>
    </source>
</evidence>
<dbReference type="CDD" id="cd11304">
    <property type="entry name" value="Cadherin_repeat"/>
    <property type="match status" value="1"/>
</dbReference>
<dbReference type="EMBL" id="CABDUW010003450">
    <property type="protein sequence ID" value="VTJ89262.1"/>
    <property type="molecule type" value="Genomic_DNA"/>
</dbReference>
<keyword evidence="3" id="KW-0677">Repeat</keyword>
<dbReference type="GO" id="GO:0005509">
    <property type="term" value="F:calcium ion binding"/>
    <property type="evidence" value="ECO:0007669"/>
    <property type="project" value="UniProtKB-UniRule"/>
</dbReference>
<evidence type="ECO:0000256" key="5">
    <source>
        <dbReference type="ARBA" id="ARBA00022889"/>
    </source>
</evidence>
<dbReference type="GO" id="GO:0007156">
    <property type="term" value="P:homophilic cell adhesion via plasma membrane adhesion molecules"/>
    <property type="evidence" value="ECO:0007669"/>
    <property type="project" value="InterPro"/>
</dbReference>
<dbReference type="InterPro" id="IPR002126">
    <property type="entry name" value="Cadherin-like_dom"/>
</dbReference>
<keyword evidence="6" id="KW-1133">Transmembrane helix</keyword>
<keyword evidence="12" id="KW-1185">Reference proteome</keyword>
<evidence type="ECO:0000313" key="12">
    <source>
        <dbReference type="Proteomes" id="UP000335636"/>
    </source>
</evidence>
<evidence type="ECO:0000313" key="11">
    <source>
        <dbReference type="EMBL" id="VTJ89262.1"/>
    </source>
</evidence>
<evidence type="ECO:0000256" key="4">
    <source>
        <dbReference type="ARBA" id="ARBA00022837"/>
    </source>
</evidence>
<protein>
    <recommendedName>
        <fullName evidence="9">Cadherin domain-containing protein</fullName>
    </recommendedName>
</protein>